<dbReference type="SUPFAM" id="SSF52540">
    <property type="entry name" value="P-loop containing nucleoside triphosphate hydrolases"/>
    <property type="match status" value="1"/>
</dbReference>
<dbReference type="EMBL" id="JWZT01004691">
    <property type="protein sequence ID" value="KII63342.1"/>
    <property type="molecule type" value="Genomic_DNA"/>
</dbReference>
<evidence type="ECO:0000313" key="1">
    <source>
        <dbReference type="EMBL" id="KII63342.1"/>
    </source>
</evidence>
<protein>
    <submittedName>
        <fullName evidence="1">Uncharacterized protein</fullName>
    </submittedName>
</protein>
<proteinExistence type="predicted"/>
<accession>A0A0C2J2N6</accession>
<dbReference type="InterPro" id="IPR027417">
    <property type="entry name" value="P-loop_NTPase"/>
</dbReference>
<dbReference type="Proteomes" id="UP000031668">
    <property type="component" value="Unassembled WGS sequence"/>
</dbReference>
<comment type="caution">
    <text evidence="1">The sequence shown here is derived from an EMBL/GenBank/DDBJ whole genome shotgun (WGS) entry which is preliminary data.</text>
</comment>
<name>A0A0C2J2N6_THEKT</name>
<reference evidence="1 2" key="1">
    <citation type="journal article" date="2014" name="Genome Biol. Evol.">
        <title>The genome of the myxosporean Thelohanellus kitauei shows adaptations to nutrient acquisition within its fish host.</title>
        <authorList>
            <person name="Yang Y."/>
            <person name="Xiong J."/>
            <person name="Zhou Z."/>
            <person name="Huo F."/>
            <person name="Miao W."/>
            <person name="Ran C."/>
            <person name="Liu Y."/>
            <person name="Zhang J."/>
            <person name="Feng J."/>
            <person name="Wang M."/>
            <person name="Wang M."/>
            <person name="Wang L."/>
            <person name="Yao B."/>
        </authorList>
    </citation>
    <scope>NUCLEOTIDE SEQUENCE [LARGE SCALE GENOMIC DNA]</scope>
    <source>
        <strain evidence="1">Wuqing</strain>
    </source>
</reference>
<evidence type="ECO:0000313" key="2">
    <source>
        <dbReference type="Proteomes" id="UP000031668"/>
    </source>
</evidence>
<gene>
    <name evidence="1" type="ORF">RF11_06257</name>
</gene>
<organism evidence="1 2">
    <name type="scientific">Thelohanellus kitauei</name>
    <name type="common">Myxosporean</name>
    <dbReference type="NCBI Taxonomy" id="669202"/>
    <lineage>
        <taxon>Eukaryota</taxon>
        <taxon>Metazoa</taxon>
        <taxon>Cnidaria</taxon>
        <taxon>Myxozoa</taxon>
        <taxon>Myxosporea</taxon>
        <taxon>Bivalvulida</taxon>
        <taxon>Platysporina</taxon>
        <taxon>Myxobolidae</taxon>
        <taxon>Thelohanellus</taxon>
    </lineage>
</organism>
<keyword evidence="2" id="KW-1185">Reference proteome</keyword>
<sequence length="107" mass="12604">MVIDIRRYLNTLLITTISGGNIMQQDSMVLVAPVMIIGEKDTGKSTLIQSFLHNKSTLTLILVWWLKKSTEHHEILFYPIEYKRTKFVLEIVETKTFYVERYSRRLP</sequence>
<dbReference type="AlphaFoldDB" id="A0A0C2J2N6"/>